<proteinExistence type="predicted"/>
<dbReference type="Gramene" id="KOM46920">
    <property type="protein sequence ID" value="KOM46920"/>
    <property type="gene ID" value="LR48_Vigan07g062400"/>
</dbReference>
<evidence type="ECO:0000313" key="2">
    <source>
        <dbReference type="EMBL" id="KOM46920.1"/>
    </source>
</evidence>
<dbReference type="EMBL" id="CM003377">
    <property type="protein sequence ID" value="KOM46920.1"/>
    <property type="molecule type" value="Genomic_DNA"/>
</dbReference>
<dbReference type="AlphaFoldDB" id="A0A0L9UVP0"/>
<reference evidence="3" key="1">
    <citation type="journal article" date="2015" name="Proc. Natl. Acad. Sci. U.S.A.">
        <title>Genome sequencing of adzuki bean (Vigna angularis) provides insight into high starch and low fat accumulation and domestication.</title>
        <authorList>
            <person name="Yang K."/>
            <person name="Tian Z."/>
            <person name="Chen C."/>
            <person name="Luo L."/>
            <person name="Zhao B."/>
            <person name="Wang Z."/>
            <person name="Yu L."/>
            <person name="Li Y."/>
            <person name="Sun Y."/>
            <person name="Li W."/>
            <person name="Chen Y."/>
            <person name="Li Y."/>
            <person name="Zhang Y."/>
            <person name="Ai D."/>
            <person name="Zhao J."/>
            <person name="Shang C."/>
            <person name="Ma Y."/>
            <person name="Wu B."/>
            <person name="Wang M."/>
            <person name="Gao L."/>
            <person name="Sun D."/>
            <person name="Zhang P."/>
            <person name="Guo F."/>
            <person name="Wang W."/>
            <person name="Li Y."/>
            <person name="Wang J."/>
            <person name="Varshney R.K."/>
            <person name="Wang J."/>
            <person name="Ling H.Q."/>
            <person name="Wan P."/>
        </authorList>
    </citation>
    <scope>NUCLEOTIDE SEQUENCE</scope>
    <source>
        <strain evidence="3">cv. Jingnong 6</strain>
    </source>
</reference>
<sequence length="184" mass="20345">MQEMKEMLQEIKIHIKGLERREKFVMKGKKEGETGKDVVQDSLLDIKKAKKPSYGGESSTNSEKKRETEAAVLSVDGFARIRGQDRREENICGEEDNDENYDGDISVTAAEKVAKAVVFTAAEKVAKAAVFTAAEKVAKVVVFRTLAQPRNSKLKNLKCDTWMSVATEALLDVSHCQVPRVLGG</sequence>
<protein>
    <submittedName>
        <fullName evidence="2">Uncharacterized protein</fullName>
    </submittedName>
</protein>
<accession>A0A0L9UVP0</accession>
<evidence type="ECO:0000313" key="3">
    <source>
        <dbReference type="Proteomes" id="UP000053144"/>
    </source>
</evidence>
<name>A0A0L9UVP0_PHAAN</name>
<dbReference type="Proteomes" id="UP000053144">
    <property type="component" value="Chromosome 7"/>
</dbReference>
<organism evidence="2 3">
    <name type="scientific">Phaseolus angularis</name>
    <name type="common">Azuki bean</name>
    <name type="synonym">Vigna angularis</name>
    <dbReference type="NCBI Taxonomy" id="3914"/>
    <lineage>
        <taxon>Eukaryota</taxon>
        <taxon>Viridiplantae</taxon>
        <taxon>Streptophyta</taxon>
        <taxon>Embryophyta</taxon>
        <taxon>Tracheophyta</taxon>
        <taxon>Spermatophyta</taxon>
        <taxon>Magnoliopsida</taxon>
        <taxon>eudicotyledons</taxon>
        <taxon>Gunneridae</taxon>
        <taxon>Pentapetalae</taxon>
        <taxon>rosids</taxon>
        <taxon>fabids</taxon>
        <taxon>Fabales</taxon>
        <taxon>Fabaceae</taxon>
        <taxon>Papilionoideae</taxon>
        <taxon>50 kb inversion clade</taxon>
        <taxon>NPAAA clade</taxon>
        <taxon>indigoferoid/millettioid clade</taxon>
        <taxon>Phaseoleae</taxon>
        <taxon>Vigna</taxon>
    </lineage>
</organism>
<evidence type="ECO:0000256" key="1">
    <source>
        <dbReference type="SAM" id="MobiDB-lite"/>
    </source>
</evidence>
<feature type="region of interest" description="Disordered" evidence="1">
    <location>
        <begin position="49"/>
        <end position="70"/>
    </location>
</feature>
<gene>
    <name evidence="2" type="ORF">LR48_Vigan07g062400</name>
</gene>